<dbReference type="InterPro" id="IPR001789">
    <property type="entry name" value="Sig_transdc_resp-reg_receiver"/>
</dbReference>
<dbReference type="CDD" id="cd00383">
    <property type="entry name" value="trans_reg_C"/>
    <property type="match status" value="1"/>
</dbReference>
<feature type="modified residue" description="4-aspartylphosphate" evidence="8">
    <location>
        <position position="54"/>
    </location>
</feature>
<accession>A0A140L1E4</accession>
<dbReference type="GO" id="GO:0006355">
    <property type="term" value="P:regulation of DNA-templated transcription"/>
    <property type="evidence" value="ECO:0007669"/>
    <property type="project" value="InterPro"/>
</dbReference>
<dbReference type="InterPro" id="IPR036388">
    <property type="entry name" value="WH-like_DNA-bd_sf"/>
</dbReference>
<dbReference type="STRING" id="520764.AN618_23190"/>
<dbReference type="Pfam" id="PF00072">
    <property type="entry name" value="Response_reg"/>
    <property type="match status" value="1"/>
</dbReference>
<keyword evidence="5 9" id="KW-0238">DNA-binding</keyword>
<dbReference type="Proteomes" id="UP000070427">
    <property type="component" value="Unassembled WGS sequence"/>
</dbReference>
<feature type="domain" description="OmpR/PhoB-type" evidence="11">
    <location>
        <begin position="127"/>
        <end position="225"/>
    </location>
</feature>
<dbReference type="InterPro" id="IPR039420">
    <property type="entry name" value="WalR-like"/>
</dbReference>
<dbReference type="PROSITE" id="PS50110">
    <property type="entry name" value="RESPONSE_REGULATORY"/>
    <property type="match status" value="1"/>
</dbReference>
<organism evidence="12 13">
    <name type="scientific">Fervidicola ferrireducens</name>
    <dbReference type="NCBI Taxonomy" id="520764"/>
    <lineage>
        <taxon>Bacteria</taxon>
        <taxon>Bacillati</taxon>
        <taxon>Bacillota</taxon>
        <taxon>Clostridia</taxon>
        <taxon>Thermosediminibacterales</taxon>
        <taxon>Thermosediminibacteraceae</taxon>
        <taxon>Fervidicola</taxon>
    </lineage>
</organism>
<dbReference type="GO" id="GO:0000156">
    <property type="term" value="F:phosphorelay response regulator activity"/>
    <property type="evidence" value="ECO:0007669"/>
    <property type="project" value="TreeGrafter"/>
</dbReference>
<comment type="function">
    <text evidence="7">May play the central regulatory role in sporulation. It may be an element of the effector pathway responsible for the activation of sporulation genes in response to nutritional stress. Spo0A may act in concert with spo0H (a sigma factor) to control the expression of some genes that are critical to the sporulation process.</text>
</comment>
<proteinExistence type="predicted"/>
<evidence type="ECO:0000259" key="11">
    <source>
        <dbReference type="PROSITE" id="PS51755"/>
    </source>
</evidence>
<feature type="domain" description="Response regulatory" evidence="10">
    <location>
        <begin position="5"/>
        <end position="118"/>
    </location>
</feature>
<dbReference type="Gene3D" id="3.40.50.2300">
    <property type="match status" value="1"/>
</dbReference>
<comment type="caution">
    <text evidence="12">The sequence shown here is derived from an EMBL/GenBank/DDBJ whole genome shotgun (WGS) entry which is preliminary data.</text>
</comment>
<dbReference type="SMART" id="SM00862">
    <property type="entry name" value="Trans_reg_C"/>
    <property type="match status" value="1"/>
</dbReference>
<evidence type="ECO:0000259" key="10">
    <source>
        <dbReference type="PROSITE" id="PS50110"/>
    </source>
</evidence>
<name>A0A140L1E4_9FIRM</name>
<evidence type="ECO:0000256" key="3">
    <source>
        <dbReference type="ARBA" id="ARBA00023012"/>
    </source>
</evidence>
<evidence type="ECO:0000256" key="2">
    <source>
        <dbReference type="ARBA" id="ARBA00022553"/>
    </source>
</evidence>
<keyword evidence="2 8" id="KW-0597">Phosphoprotein</keyword>
<dbReference type="Pfam" id="PF00486">
    <property type="entry name" value="Trans_reg_C"/>
    <property type="match status" value="1"/>
</dbReference>
<keyword evidence="13" id="KW-1185">Reference proteome</keyword>
<dbReference type="PANTHER" id="PTHR48111:SF21">
    <property type="entry name" value="DNA-BINDING DUAL MASTER TRANSCRIPTIONAL REGULATOR RPAA"/>
    <property type="match status" value="1"/>
</dbReference>
<dbReference type="Gene3D" id="1.10.10.10">
    <property type="entry name" value="Winged helix-like DNA-binding domain superfamily/Winged helix DNA-binding domain"/>
    <property type="match status" value="1"/>
</dbReference>
<evidence type="ECO:0000256" key="6">
    <source>
        <dbReference type="ARBA" id="ARBA00023163"/>
    </source>
</evidence>
<sequence>MAEVRILVVDDEKKMIDLVRLYLEKEGFKVDEALNGQQALEMIEKAEYNLIILDLMLPVVDGWTVCKEIRKKYDIPIIMLTARGEEFDKVLGFELGADDYVVKPFSPRELVARVKALLRRFGPREPRQVLEFEGLVIDPESRKVVVDGKEVALTPKEFDLLYFLAKNKEKVFTREKLLEEVWGYDFFGSLRTVDTHIKQLREKLGRSKASSYIVTVWGVGYKFEVGK</sequence>
<gene>
    <name evidence="12" type="primary">srrA</name>
    <name evidence="12" type="ORF">AN618_23190</name>
</gene>
<evidence type="ECO:0000256" key="7">
    <source>
        <dbReference type="ARBA" id="ARBA00024867"/>
    </source>
</evidence>
<dbReference type="Gene3D" id="6.10.250.690">
    <property type="match status" value="1"/>
</dbReference>
<dbReference type="PANTHER" id="PTHR48111">
    <property type="entry name" value="REGULATOR OF RPOS"/>
    <property type="match status" value="1"/>
</dbReference>
<protein>
    <recommendedName>
        <fullName evidence="1">Stage 0 sporulation protein A homolog</fullName>
    </recommendedName>
</protein>
<evidence type="ECO:0000256" key="5">
    <source>
        <dbReference type="ARBA" id="ARBA00023125"/>
    </source>
</evidence>
<dbReference type="PROSITE" id="PS51755">
    <property type="entry name" value="OMPR_PHOB"/>
    <property type="match status" value="1"/>
</dbReference>
<feature type="DNA-binding region" description="OmpR/PhoB-type" evidence="9">
    <location>
        <begin position="127"/>
        <end position="225"/>
    </location>
</feature>
<dbReference type="GO" id="GO:0032993">
    <property type="term" value="C:protein-DNA complex"/>
    <property type="evidence" value="ECO:0007669"/>
    <property type="project" value="TreeGrafter"/>
</dbReference>
<evidence type="ECO:0000313" key="13">
    <source>
        <dbReference type="Proteomes" id="UP000070427"/>
    </source>
</evidence>
<dbReference type="FunFam" id="1.10.10.10:FF:000018">
    <property type="entry name" value="DNA-binding response regulator ResD"/>
    <property type="match status" value="1"/>
</dbReference>
<dbReference type="InParanoid" id="A0A140L1E4"/>
<dbReference type="OrthoDB" id="152576at2"/>
<dbReference type="EMBL" id="LOED01000050">
    <property type="protein sequence ID" value="KXG74369.1"/>
    <property type="molecule type" value="Genomic_DNA"/>
</dbReference>
<dbReference type="GO" id="GO:0000976">
    <property type="term" value="F:transcription cis-regulatory region binding"/>
    <property type="evidence" value="ECO:0007669"/>
    <property type="project" value="TreeGrafter"/>
</dbReference>
<evidence type="ECO:0000256" key="4">
    <source>
        <dbReference type="ARBA" id="ARBA00023015"/>
    </source>
</evidence>
<reference evidence="12 13" key="1">
    <citation type="submission" date="2015-12" db="EMBL/GenBank/DDBJ databases">
        <title>Draft genome sequnece of Fervidicola ferrireducens strain Y170.</title>
        <authorList>
            <person name="Patel B.K."/>
        </authorList>
    </citation>
    <scope>NUCLEOTIDE SEQUENCE [LARGE SCALE GENOMIC DNA]</scope>
    <source>
        <strain evidence="12 13">Y170</strain>
    </source>
</reference>
<dbReference type="GO" id="GO:0005829">
    <property type="term" value="C:cytosol"/>
    <property type="evidence" value="ECO:0007669"/>
    <property type="project" value="TreeGrafter"/>
</dbReference>
<evidence type="ECO:0000256" key="9">
    <source>
        <dbReference type="PROSITE-ProRule" id="PRU01091"/>
    </source>
</evidence>
<keyword evidence="3" id="KW-0902">Two-component regulatory system</keyword>
<dbReference type="FunFam" id="3.40.50.2300:FF:000001">
    <property type="entry name" value="DNA-binding response regulator PhoB"/>
    <property type="match status" value="1"/>
</dbReference>
<dbReference type="AlphaFoldDB" id="A0A140L1E4"/>
<dbReference type="SMART" id="SM00448">
    <property type="entry name" value="REC"/>
    <property type="match status" value="1"/>
</dbReference>
<evidence type="ECO:0000256" key="1">
    <source>
        <dbReference type="ARBA" id="ARBA00018672"/>
    </source>
</evidence>
<evidence type="ECO:0000256" key="8">
    <source>
        <dbReference type="PROSITE-ProRule" id="PRU00169"/>
    </source>
</evidence>
<dbReference type="InterPro" id="IPR011006">
    <property type="entry name" value="CheY-like_superfamily"/>
</dbReference>
<keyword evidence="4" id="KW-0805">Transcription regulation</keyword>
<dbReference type="FunCoup" id="A0A140L1E4">
    <property type="interactions" value="87"/>
</dbReference>
<dbReference type="InterPro" id="IPR001867">
    <property type="entry name" value="OmpR/PhoB-type_DNA-bd"/>
</dbReference>
<evidence type="ECO:0000313" key="12">
    <source>
        <dbReference type="EMBL" id="KXG74369.1"/>
    </source>
</evidence>
<keyword evidence="6" id="KW-0804">Transcription</keyword>
<dbReference type="SUPFAM" id="SSF52172">
    <property type="entry name" value="CheY-like"/>
    <property type="match status" value="1"/>
</dbReference>